<organism evidence="2 3">
    <name type="scientific">Oesophagostomum dentatum</name>
    <name type="common">Nodular worm</name>
    <dbReference type="NCBI Taxonomy" id="61180"/>
    <lineage>
        <taxon>Eukaryota</taxon>
        <taxon>Metazoa</taxon>
        <taxon>Ecdysozoa</taxon>
        <taxon>Nematoda</taxon>
        <taxon>Chromadorea</taxon>
        <taxon>Rhabditida</taxon>
        <taxon>Rhabditina</taxon>
        <taxon>Rhabditomorpha</taxon>
        <taxon>Strongyloidea</taxon>
        <taxon>Strongylidae</taxon>
        <taxon>Oesophagostomum</taxon>
    </lineage>
</organism>
<keyword evidence="3" id="KW-1185">Reference proteome</keyword>
<feature type="domain" description="Reverse transcriptase" evidence="1">
    <location>
        <begin position="316"/>
        <end position="439"/>
    </location>
</feature>
<protein>
    <submittedName>
        <fullName evidence="2">Pao retrotransposon peptidase</fullName>
    </submittedName>
</protein>
<name>A0A0B1TD61_OESDE</name>
<dbReference type="Pfam" id="PF00078">
    <property type="entry name" value="RVT_1"/>
    <property type="match status" value="1"/>
</dbReference>
<dbReference type="Gene3D" id="3.30.70.270">
    <property type="match status" value="1"/>
</dbReference>
<evidence type="ECO:0000313" key="2">
    <source>
        <dbReference type="EMBL" id="KHJ95184.1"/>
    </source>
</evidence>
<evidence type="ECO:0000313" key="3">
    <source>
        <dbReference type="Proteomes" id="UP000053660"/>
    </source>
</evidence>
<dbReference type="Proteomes" id="UP000053660">
    <property type="component" value="Unassembled WGS sequence"/>
</dbReference>
<evidence type="ECO:0000259" key="1">
    <source>
        <dbReference type="Pfam" id="PF00078"/>
    </source>
</evidence>
<dbReference type="InterPro" id="IPR000477">
    <property type="entry name" value="RT_dom"/>
</dbReference>
<gene>
    <name evidence="2" type="ORF">OESDEN_04876</name>
</gene>
<dbReference type="Pfam" id="PF05380">
    <property type="entry name" value="Peptidase_A17"/>
    <property type="match status" value="1"/>
</dbReference>
<dbReference type="InterPro" id="IPR043128">
    <property type="entry name" value="Rev_trsase/Diguanyl_cyclase"/>
</dbReference>
<dbReference type="AlphaFoldDB" id="A0A0B1TD61"/>
<proteinExistence type="predicted"/>
<accession>A0A0B1TD61</accession>
<dbReference type="InterPro" id="IPR008042">
    <property type="entry name" value="Retrotrans_Pao"/>
</dbReference>
<sequence>MQLPIQGISSLNIKTFGKDHAKEQNHRLVTVCLVDVQGQEHKFQMYDSPFITSHSKAPTLSQEDIRFIKSNKINLCRPPDNDEQLQILLGCDYLWDLLEGKQCKLPSGLHLISTKFGHMISGQKTPKEQALKSEEVLKMEPERKNNEADVWDKYWTIESTGINEYTGTEKSEKQLVDEKIINKFKETIVKRPDGYYVRLPWKDDKTPLPDNKNMALARLRSLFRQYRNGKEDLLEIDDIFKTQLEQGIIEPVRETTIPPTNEKVHYLPYQVVVTPEKKTTLKRIVFDASAHPVGKPSLNDLLYQGPLILPNIVGILMRFRTGKVATIADIEKACLQVRLNAQDRNVTRFLWVKDVNKPLDDLNIQIYRFTRVTFGLNASPFLLAATFDYHLDNTVKNEKVANQIKANMYVDNLLLTSETTQEAFEQYKIAKTIFSGLNMNMREFISNDLTLMNLIPNEDKAQTSTPKVLGIQWKITEDNLVIKCTPELAEPITKRTVLQTNATIYDPLGLLLPLLVRSKSFFQSLWKKSYSWDETLSDEDREQCRKLSNSIGGFQKEIPRRIAEKHADYHLITFSDASLTAMTAFTYLKSESEQRLLMAKSKLPSIKGTHTVPKLEMNALTIAARLSPSAYE</sequence>
<dbReference type="Gene3D" id="3.10.10.10">
    <property type="entry name" value="HIV Type 1 Reverse Transcriptase, subunit A, domain 1"/>
    <property type="match status" value="1"/>
</dbReference>
<dbReference type="EMBL" id="KN550047">
    <property type="protein sequence ID" value="KHJ95184.1"/>
    <property type="molecule type" value="Genomic_DNA"/>
</dbReference>
<dbReference type="InterPro" id="IPR043502">
    <property type="entry name" value="DNA/RNA_pol_sf"/>
</dbReference>
<dbReference type="PANTHER" id="PTHR47331">
    <property type="entry name" value="PHD-TYPE DOMAIN-CONTAINING PROTEIN"/>
    <property type="match status" value="1"/>
</dbReference>
<dbReference type="OrthoDB" id="5920525at2759"/>
<reference evidence="2 3" key="1">
    <citation type="submission" date="2014-03" db="EMBL/GenBank/DDBJ databases">
        <title>Draft genome of the hookworm Oesophagostomum dentatum.</title>
        <authorList>
            <person name="Mitreva M."/>
        </authorList>
    </citation>
    <scope>NUCLEOTIDE SEQUENCE [LARGE SCALE GENOMIC DNA]</scope>
    <source>
        <strain evidence="2 3">OD-Hann</strain>
    </source>
</reference>
<dbReference type="PANTHER" id="PTHR47331:SF1">
    <property type="entry name" value="GAG-LIKE PROTEIN"/>
    <property type="match status" value="1"/>
</dbReference>
<dbReference type="SUPFAM" id="SSF56672">
    <property type="entry name" value="DNA/RNA polymerases"/>
    <property type="match status" value="1"/>
</dbReference>